<protein>
    <recommendedName>
        <fullName evidence="1">Putative restriction endonuclease domain-containing protein</fullName>
    </recommendedName>
</protein>
<dbReference type="CDD" id="cd06260">
    <property type="entry name" value="DUF820-like"/>
    <property type="match status" value="1"/>
</dbReference>
<dbReference type="Gene3D" id="3.90.1570.10">
    <property type="entry name" value="tt1808, chain A"/>
    <property type="match status" value="1"/>
</dbReference>
<dbReference type="RefSeq" id="WP_106305794.1">
    <property type="nucleotide sequence ID" value="NZ_PVWO01000169.1"/>
</dbReference>
<dbReference type="InterPro" id="IPR012296">
    <property type="entry name" value="Nuclease_put_TT1808"/>
</dbReference>
<name>A0A2T1GE09_9CYAN</name>
<reference evidence="2 3" key="1">
    <citation type="submission" date="2018-03" db="EMBL/GenBank/DDBJ databases">
        <title>The ancient ancestry and fast evolution of plastids.</title>
        <authorList>
            <person name="Moore K.R."/>
            <person name="Magnabosco C."/>
            <person name="Momper L."/>
            <person name="Gold D.A."/>
            <person name="Bosak T."/>
            <person name="Fournier G.P."/>
        </authorList>
    </citation>
    <scope>NUCLEOTIDE SEQUENCE [LARGE SCALE GENOMIC DNA]</scope>
    <source>
        <strain evidence="2 3">CCALA 037</strain>
    </source>
</reference>
<dbReference type="InterPro" id="IPR008538">
    <property type="entry name" value="Uma2"/>
</dbReference>
<dbReference type="PANTHER" id="PTHR34107">
    <property type="entry name" value="SLL0198 PROTEIN-RELATED"/>
    <property type="match status" value="1"/>
</dbReference>
<proteinExistence type="predicted"/>
<organism evidence="2 3">
    <name type="scientific">Chamaesiphon polymorphus CCALA 037</name>
    <dbReference type="NCBI Taxonomy" id="2107692"/>
    <lineage>
        <taxon>Bacteria</taxon>
        <taxon>Bacillati</taxon>
        <taxon>Cyanobacteriota</taxon>
        <taxon>Cyanophyceae</taxon>
        <taxon>Gomontiellales</taxon>
        <taxon>Chamaesiphonaceae</taxon>
        <taxon>Chamaesiphon</taxon>
    </lineage>
</organism>
<dbReference type="SUPFAM" id="SSF52980">
    <property type="entry name" value="Restriction endonuclease-like"/>
    <property type="match status" value="1"/>
</dbReference>
<feature type="domain" description="Putative restriction endonuclease" evidence="1">
    <location>
        <begin position="3"/>
        <end position="155"/>
    </location>
</feature>
<evidence type="ECO:0000313" key="3">
    <source>
        <dbReference type="Proteomes" id="UP000238937"/>
    </source>
</evidence>
<dbReference type="EMBL" id="PVWO01000169">
    <property type="protein sequence ID" value="PSB55703.1"/>
    <property type="molecule type" value="Genomic_DNA"/>
</dbReference>
<sequence length="160" mass="18015">LTAQGVLVIMPPVGAESGNYESELGGQLFVWNYRTRLGKTFSSSTVFTLPNGSKKSPDAAWVELSRWEAVSREERKKFAQLVPDFVIELRSETDRLPPLQAKMAEYRDNGVRLGWLINPQDRQVEIYGFEREIQVLSAPMTLSGEDVLPGFILDLSPIWA</sequence>
<dbReference type="Pfam" id="PF05685">
    <property type="entry name" value="Uma2"/>
    <property type="match status" value="1"/>
</dbReference>
<dbReference type="PANTHER" id="PTHR34107:SF1">
    <property type="entry name" value="SLL0198 PROTEIN"/>
    <property type="match status" value="1"/>
</dbReference>
<accession>A0A2T1GE09</accession>
<feature type="non-terminal residue" evidence="2">
    <location>
        <position position="1"/>
    </location>
</feature>
<keyword evidence="3" id="KW-1185">Reference proteome</keyword>
<dbReference type="OrthoDB" id="454453at2"/>
<dbReference type="Proteomes" id="UP000238937">
    <property type="component" value="Unassembled WGS sequence"/>
</dbReference>
<comment type="caution">
    <text evidence="2">The sequence shown here is derived from an EMBL/GenBank/DDBJ whole genome shotgun (WGS) entry which is preliminary data.</text>
</comment>
<dbReference type="AlphaFoldDB" id="A0A2T1GE09"/>
<dbReference type="InterPro" id="IPR011335">
    <property type="entry name" value="Restrct_endonuc-II-like"/>
</dbReference>
<gene>
    <name evidence="2" type="ORF">C7B77_14145</name>
</gene>
<evidence type="ECO:0000313" key="2">
    <source>
        <dbReference type="EMBL" id="PSB55703.1"/>
    </source>
</evidence>
<evidence type="ECO:0000259" key="1">
    <source>
        <dbReference type="Pfam" id="PF05685"/>
    </source>
</evidence>